<reference evidence="1" key="1">
    <citation type="submission" date="2018-05" db="EMBL/GenBank/DDBJ databases">
        <authorList>
            <person name="Lanie J.A."/>
            <person name="Ng W.-L."/>
            <person name="Kazmierczak K.M."/>
            <person name="Andrzejewski T.M."/>
            <person name="Davidsen T.M."/>
            <person name="Wayne K.J."/>
            <person name="Tettelin H."/>
            <person name="Glass J.I."/>
            <person name="Rusch D."/>
            <person name="Podicherti R."/>
            <person name="Tsui H.-C.T."/>
            <person name="Winkler M.E."/>
        </authorList>
    </citation>
    <scope>NUCLEOTIDE SEQUENCE</scope>
</reference>
<accession>A0A382QBZ0</accession>
<name>A0A382QBZ0_9ZZZZ</name>
<evidence type="ECO:0000313" key="1">
    <source>
        <dbReference type="EMBL" id="SVC82956.1"/>
    </source>
</evidence>
<gene>
    <name evidence="1" type="ORF">METZ01_LOCUS335810</name>
</gene>
<feature type="non-terminal residue" evidence="1">
    <location>
        <position position="26"/>
    </location>
</feature>
<organism evidence="1">
    <name type="scientific">marine metagenome</name>
    <dbReference type="NCBI Taxonomy" id="408172"/>
    <lineage>
        <taxon>unclassified sequences</taxon>
        <taxon>metagenomes</taxon>
        <taxon>ecological metagenomes</taxon>
    </lineage>
</organism>
<protein>
    <submittedName>
        <fullName evidence="1">Uncharacterized protein</fullName>
    </submittedName>
</protein>
<dbReference type="AlphaFoldDB" id="A0A382QBZ0"/>
<dbReference type="EMBL" id="UINC01113385">
    <property type="protein sequence ID" value="SVC82956.1"/>
    <property type="molecule type" value="Genomic_DNA"/>
</dbReference>
<proteinExistence type="predicted"/>
<sequence length="26" mass="3087">MAEEKERARHQREEMLLMIRGSGTNN</sequence>